<dbReference type="InterPro" id="IPR004027">
    <property type="entry name" value="SEC_C_motif"/>
</dbReference>
<dbReference type="KEGG" id="dwd:DSCW_58250"/>
<feature type="binding site" evidence="6">
    <location>
        <position position="280"/>
    </location>
    <ligand>
        <name>a divalent metal cation</name>
        <dbReference type="ChEBI" id="CHEBI:60240"/>
        <label>2</label>
        <note>catalytic</note>
    </ligand>
</feature>
<feature type="binding site" evidence="6">
    <location>
        <position position="153"/>
    </location>
    <ligand>
        <name>a divalent metal cation</name>
        <dbReference type="ChEBI" id="CHEBI:60240"/>
        <label>1</label>
    </ligand>
</feature>
<protein>
    <recommendedName>
        <fullName evidence="6 7">Methionine aminopeptidase</fullName>
        <shortName evidence="6">MAP</shortName>
        <shortName evidence="6">MetAP</shortName>
        <ecNumber evidence="6 7">3.4.11.18</ecNumber>
    </recommendedName>
    <alternativeName>
        <fullName evidence="6">Peptidase M</fullName>
    </alternativeName>
</protein>
<dbReference type="InterPro" id="IPR002467">
    <property type="entry name" value="Pept_M24A_MAP1"/>
</dbReference>
<feature type="binding site" evidence="6">
    <location>
        <position position="153"/>
    </location>
    <ligand>
        <name>a divalent metal cation</name>
        <dbReference type="ChEBI" id="CHEBI:60240"/>
        <label>2</label>
        <note>catalytic</note>
    </ligand>
</feature>
<evidence type="ECO:0000313" key="9">
    <source>
        <dbReference type="EMBL" id="BBO78408.1"/>
    </source>
</evidence>
<evidence type="ECO:0000313" key="10">
    <source>
        <dbReference type="Proteomes" id="UP000427769"/>
    </source>
</evidence>
<dbReference type="GO" id="GO:0004239">
    <property type="term" value="F:initiator methionyl aminopeptidase activity"/>
    <property type="evidence" value="ECO:0007669"/>
    <property type="project" value="UniProtKB-UniRule"/>
</dbReference>
<feature type="binding site" evidence="6">
    <location>
        <position position="280"/>
    </location>
    <ligand>
        <name>a divalent metal cation</name>
        <dbReference type="ChEBI" id="CHEBI:60240"/>
        <label>1</label>
    </ligand>
</feature>
<comment type="catalytic activity">
    <reaction evidence="6 7">
        <text>Release of N-terminal amino acids, preferentially methionine, from peptides and arylamides.</text>
        <dbReference type="EC" id="3.4.11.18"/>
    </reaction>
</comment>
<comment type="subunit">
    <text evidence="6">Monomer.</text>
</comment>
<feature type="binding site" evidence="6">
    <location>
        <position position="125"/>
    </location>
    <ligand>
        <name>substrate</name>
    </ligand>
</feature>
<evidence type="ECO:0000256" key="1">
    <source>
        <dbReference type="ARBA" id="ARBA00002521"/>
    </source>
</evidence>
<proteinExistence type="inferred from homology"/>
<dbReference type="PANTHER" id="PTHR43330">
    <property type="entry name" value="METHIONINE AMINOPEPTIDASE"/>
    <property type="match status" value="1"/>
</dbReference>
<gene>
    <name evidence="6 9" type="primary">map</name>
    <name evidence="9" type="ORF">DSCW_58250</name>
</gene>
<comment type="function">
    <text evidence="1 6">Removes the N-terminal methionine from nascent proteins. The N-terminal methionine is often cleaved when the second residue in the primary sequence is small and uncharged (Met-Ala-, Cys, Gly, Pro, Ser, Thr, or Val). Requires deformylation of the N(alpha)-formylated initiator methionine before it can be hydrolyzed.</text>
</comment>
<feature type="domain" description="Peptidase M24" evidence="8">
    <location>
        <begin position="60"/>
        <end position="287"/>
    </location>
</feature>
<dbReference type="HAMAP" id="MF_01974">
    <property type="entry name" value="MetAP_1"/>
    <property type="match status" value="1"/>
</dbReference>
<evidence type="ECO:0000259" key="8">
    <source>
        <dbReference type="Pfam" id="PF00557"/>
    </source>
</evidence>
<organism evidence="9 10">
    <name type="scientific">Desulfosarcina widdelii</name>
    <dbReference type="NCBI Taxonomy" id="947919"/>
    <lineage>
        <taxon>Bacteria</taxon>
        <taxon>Pseudomonadati</taxon>
        <taxon>Thermodesulfobacteriota</taxon>
        <taxon>Desulfobacteria</taxon>
        <taxon>Desulfobacterales</taxon>
        <taxon>Desulfosarcinaceae</taxon>
        <taxon>Desulfosarcina</taxon>
    </lineage>
</organism>
<dbReference type="GO" id="GO:0070006">
    <property type="term" value="F:metalloaminopeptidase activity"/>
    <property type="evidence" value="ECO:0007669"/>
    <property type="project" value="UniProtKB-UniRule"/>
</dbReference>
<feature type="binding site" evidence="6">
    <location>
        <position position="142"/>
    </location>
    <ligand>
        <name>a divalent metal cation</name>
        <dbReference type="ChEBI" id="CHEBI:60240"/>
        <label>1</label>
    </ligand>
</feature>
<dbReference type="Gene3D" id="3.90.230.10">
    <property type="entry name" value="Creatinase/methionine aminopeptidase superfamily"/>
    <property type="match status" value="1"/>
</dbReference>
<dbReference type="AlphaFoldDB" id="A0A5K7ZBD4"/>
<keyword evidence="2 6" id="KW-0031">Aminopeptidase</keyword>
<dbReference type="InterPro" id="IPR001714">
    <property type="entry name" value="Pept_M24_MAP"/>
</dbReference>
<accession>A0A5K7ZBD4</accession>
<dbReference type="PANTHER" id="PTHR43330:SF8">
    <property type="entry name" value="METHIONINE AMINOPEPTIDASE 1D, MITOCHONDRIAL"/>
    <property type="match status" value="1"/>
</dbReference>
<comment type="similarity">
    <text evidence="6">Belongs to the peptidase M24A family. Methionine aminopeptidase type 1 subfamily.</text>
</comment>
<comment type="cofactor">
    <cofactor evidence="6">
        <name>Co(2+)</name>
        <dbReference type="ChEBI" id="CHEBI:48828"/>
    </cofactor>
    <cofactor evidence="6">
        <name>Zn(2+)</name>
        <dbReference type="ChEBI" id="CHEBI:29105"/>
    </cofactor>
    <cofactor evidence="6">
        <name>Mn(2+)</name>
        <dbReference type="ChEBI" id="CHEBI:29035"/>
    </cofactor>
    <cofactor evidence="6">
        <name>Fe(2+)</name>
        <dbReference type="ChEBI" id="CHEBI:29033"/>
    </cofactor>
    <text evidence="6">Binds 2 divalent metal cations per subunit. Has a high-affinity and a low affinity metal-binding site. The true nature of the physiological cofactor is under debate. The enzyme is active with cobalt, zinc, manganese or divalent iron ions. Most likely, methionine aminopeptidases function as mononuclear Fe(2+)-metalloproteases under physiological conditions, and the catalytically relevant metal-binding site has been assigned to the histidine-containing high-affinity site.</text>
</comment>
<dbReference type="Gene3D" id="3.10.450.50">
    <property type="match status" value="1"/>
</dbReference>
<reference evidence="9 10" key="1">
    <citation type="submission" date="2019-11" db="EMBL/GenBank/DDBJ databases">
        <title>Comparative genomics of hydrocarbon-degrading Desulfosarcina strains.</title>
        <authorList>
            <person name="Watanabe M."/>
            <person name="Kojima H."/>
            <person name="Fukui M."/>
        </authorList>
    </citation>
    <scope>NUCLEOTIDE SEQUENCE [LARGE SCALE GENOMIC DNA]</scope>
    <source>
        <strain evidence="9 10">PP31</strain>
    </source>
</reference>
<sequence>MVKKKKVDTGKISRNAPCPCGSGKKYKHCCLNKTASPPPDDLQYAKRHRIRIKTPEQIQGIRRAGRLVIETLDLVAGHIRPGAVTEELNTLVHDFTIRHGAVPAPLNYRGFPKSVCLSINEVICHGIPGGRVLEDGDIINVDVTSILEGYYADASRTFFVGTPGADARKIVEVARQSLAIGMAAVKPGNSVGDIGYAIQSYAERQGCSVVREFVGHGVGLDFHEAPQIPHYGRPGTGVRLMPGMVFTIEPMINLGKKELVVLDDGWTAVTKDGSLSAQFEQTLVVTETGFESLTPYPL</sequence>
<evidence type="ECO:0000256" key="2">
    <source>
        <dbReference type="ARBA" id="ARBA00022438"/>
    </source>
</evidence>
<dbReference type="GO" id="GO:0046872">
    <property type="term" value="F:metal ion binding"/>
    <property type="evidence" value="ECO:0007669"/>
    <property type="project" value="UniProtKB-UniRule"/>
</dbReference>
<dbReference type="CDD" id="cd01086">
    <property type="entry name" value="MetAP1"/>
    <property type="match status" value="1"/>
</dbReference>
<dbReference type="InterPro" id="IPR036005">
    <property type="entry name" value="Creatinase/aminopeptidase-like"/>
</dbReference>
<dbReference type="Proteomes" id="UP000427769">
    <property type="component" value="Chromosome"/>
</dbReference>
<dbReference type="PRINTS" id="PR00599">
    <property type="entry name" value="MAPEPTIDASE"/>
</dbReference>
<evidence type="ECO:0000256" key="5">
    <source>
        <dbReference type="ARBA" id="ARBA00022801"/>
    </source>
</evidence>
<keyword evidence="10" id="KW-1185">Reference proteome</keyword>
<evidence type="ECO:0000256" key="6">
    <source>
        <dbReference type="HAMAP-Rule" id="MF_01974"/>
    </source>
</evidence>
<evidence type="ECO:0000256" key="3">
    <source>
        <dbReference type="ARBA" id="ARBA00022670"/>
    </source>
</evidence>
<evidence type="ECO:0000256" key="7">
    <source>
        <dbReference type="RuleBase" id="RU003653"/>
    </source>
</evidence>
<dbReference type="SUPFAM" id="SSF103642">
    <property type="entry name" value="Sec-C motif"/>
    <property type="match status" value="1"/>
</dbReference>
<dbReference type="EC" id="3.4.11.18" evidence="6 7"/>
<keyword evidence="3 6" id="KW-0645">Protease</keyword>
<dbReference type="NCBIfam" id="TIGR00500">
    <property type="entry name" value="met_pdase_I"/>
    <property type="match status" value="1"/>
</dbReference>
<keyword evidence="5 6" id="KW-0378">Hydrolase</keyword>
<dbReference type="GO" id="GO:0006508">
    <property type="term" value="P:proteolysis"/>
    <property type="evidence" value="ECO:0007669"/>
    <property type="project" value="UniProtKB-KW"/>
</dbReference>
<feature type="binding site" evidence="6">
    <location>
        <position position="223"/>
    </location>
    <ligand>
        <name>substrate</name>
    </ligand>
</feature>
<dbReference type="InterPro" id="IPR000994">
    <property type="entry name" value="Pept_M24"/>
</dbReference>
<evidence type="ECO:0000256" key="4">
    <source>
        <dbReference type="ARBA" id="ARBA00022723"/>
    </source>
</evidence>
<dbReference type="SUPFAM" id="SSF55920">
    <property type="entry name" value="Creatinase/aminopeptidase"/>
    <property type="match status" value="1"/>
</dbReference>
<name>A0A5K7ZBD4_9BACT</name>
<dbReference type="Pfam" id="PF00557">
    <property type="entry name" value="Peptidase_M24"/>
    <property type="match status" value="1"/>
</dbReference>
<dbReference type="NCBIfam" id="NF008970">
    <property type="entry name" value="PRK12318.1"/>
    <property type="match status" value="1"/>
</dbReference>
<dbReference type="EMBL" id="AP021875">
    <property type="protein sequence ID" value="BBO78408.1"/>
    <property type="molecule type" value="Genomic_DNA"/>
</dbReference>
<dbReference type="PROSITE" id="PS00680">
    <property type="entry name" value="MAP_1"/>
    <property type="match status" value="1"/>
</dbReference>
<keyword evidence="4 6" id="KW-0479">Metal-binding</keyword>
<feature type="binding site" evidence="6">
    <location>
        <position position="216"/>
    </location>
    <ligand>
        <name>a divalent metal cation</name>
        <dbReference type="ChEBI" id="CHEBI:60240"/>
        <label>2</label>
        <note>catalytic</note>
    </ligand>
</feature>
<feature type="binding site" evidence="6">
    <location>
        <position position="249"/>
    </location>
    <ligand>
        <name>a divalent metal cation</name>
        <dbReference type="ChEBI" id="CHEBI:60240"/>
        <label>2</label>
        <note>catalytic</note>
    </ligand>
</feature>
<dbReference type="Pfam" id="PF02810">
    <property type="entry name" value="SEC-C"/>
    <property type="match status" value="1"/>
</dbReference>